<dbReference type="GO" id="GO:0005794">
    <property type="term" value="C:Golgi apparatus"/>
    <property type="evidence" value="ECO:0007669"/>
    <property type="project" value="TreeGrafter"/>
</dbReference>
<feature type="compositionally biased region" description="Acidic residues" evidence="1">
    <location>
        <begin position="119"/>
        <end position="128"/>
    </location>
</feature>
<reference evidence="2 3" key="1">
    <citation type="journal article" date="2023" name="G3 (Bethesda)">
        <title>A chromosome-length genome assembly and annotation of blackberry (Rubus argutus, cv. 'Hillquist').</title>
        <authorList>
            <person name="Bruna T."/>
            <person name="Aryal R."/>
            <person name="Dudchenko O."/>
            <person name="Sargent D.J."/>
            <person name="Mead D."/>
            <person name="Buti M."/>
            <person name="Cavallini A."/>
            <person name="Hytonen T."/>
            <person name="Andres J."/>
            <person name="Pham M."/>
            <person name="Weisz D."/>
            <person name="Mascagni F."/>
            <person name="Usai G."/>
            <person name="Natali L."/>
            <person name="Bassil N."/>
            <person name="Fernandez G.E."/>
            <person name="Lomsadze A."/>
            <person name="Armour M."/>
            <person name="Olukolu B."/>
            <person name="Poorten T."/>
            <person name="Britton C."/>
            <person name="Davik J."/>
            <person name="Ashrafi H."/>
            <person name="Aiden E.L."/>
            <person name="Borodovsky M."/>
            <person name="Worthington M."/>
        </authorList>
    </citation>
    <scope>NUCLEOTIDE SEQUENCE [LARGE SCALE GENOMIC DNA]</scope>
    <source>
        <strain evidence="2">PI 553951</strain>
    </source>
</reference>
<evidence type="ECO:0000256" key="1">
    <source>
        <dbReference type="SAM" id="MobiDB-lite"/>
    </source>
</evidence>
<evidence type="ECO:0000313" key="2">
    <source>
        <dbReference type="EMBL" id="KAK9935469.1"/>
    </source>
</evidence>
<dbReference type="PANTHER" id="PTHR13448:SF14">
    <property type="entry name" value="F26K24.17 PROTEIN"/>
    <property type="match status" value="1"/>
</dbReference>
<organism evidence="2 3">
    <name type="scientific">Rubus argutus</name>
    <name type="common">Southern blackberry</name>
    <dbReference type="NCBI Taxonomy" id="59490"/>
    <lineage>
        <taxon>Eukaryota</taxon>
        <taxon>Viridiplantae</taxon>
        <taxon>Streptophyta</taxon>
        <taxon>Embryophyta</taxon>
        <taxon>Tracheophyta</taxon>
        <taxon>Spermatophyta</taxon>
        <taxon>Magnoliopsida</taxon>
        <taxon>eudicotyledons</taxon>
        <taxon>Gunneridae</taxon>
        <taxon>Pentapetalae</taxon>
        <taxon>rosids</taxon>
        <taxon>fabids</taxon>
        <taxon>Rosales</taxon>
        <taxon>Rosaceae</taxon>
        <taxon>Rosoideae</taxon>
        <taxon>Rosoideae incertae sedis</taxon>
        <taxon>Rubus</taxon>
    </lineage>
</organism>
<protein>
    <recommendedName>
        <fullName evidence="4">Transmembrane protein 214-A</fullName>
    </recommendedName>
</protein>
<evidence type="ECO:0008006" key="4">
    <source>
        <dbReference type="Google" id="ProtNLM"/>
    </source>
</evidence>
<dbReference type="PANTHER" id="PTHR13448">
    <property type="entry name" value="TRANSMEMBRANE PROTEIN 214"/>
    <property type="match status" value="1"/>
</dbReference>
<dbReference type="AlphaFoldDB" id="A0AAW1XGG1"/>
<feature type="compositionally biased region" description="Basic residues" evidence="1">
    <location>
        <begin position="141"/>
        <end position="150"/>
    </location>
</feature>
<evidence type="ECO:0000313" key="3">
    <source>
        <dbReference type="Proteomes" id="UP001457282"/>
    </source>
</evidence>
<accession>A0AAW1XGG1</accession>
<feature type="region of interest" description="Disordered" evidence="1">
    <location>
        <begin position="1"/>
        <end position="51"/>
    </location>
</feature>
<dbReference type="Pfam" id="PF10151">
    <property type="entry name" value="TMEM214"/>
    <property type="match status" value="1"/>
</dbReference>
<keyword evidence="3" id="KW-1185">Reference proteome</keyword>
<sequence length="604" mass="66203">MEENQVSAFESIANGDHEAVAATTTEYNSHSSTNNDHGWQKVTYAKRQRKNKAAESINNLNRLVPGATISGGDSVFRSVEKESEERARRLREAQRAAAAANADAIGVVPARSKLRSDDEYGEDSDDEAVQQNAKAAEEKKSKPKKPKKPKVTVAEAAAKIDANDLSAQLIDFSAFVEDIQVMKFADYFGRAFSAVTSAQFPWVKMFKESTVAKIADIPISHISDDVYKTSVDWISKRSIQSLGSFILWSLDTILADLASQRVGGKGAKKGVQQASSKSQVAIFIVAAMVLRRKPDVLISILPTLRENSKYQGQDNLPVIVWMIVQASQGDLAVGLYAWAHNILPQVCGKSSNPQSRDLVLQLVERILSMPKARTILVNGAVRKGERLVPPFAFEILMGVTFPAPSARVKATERFEAVYPTLKAVALAGSPGSKAMKQVSLQILSFAVKAAGEESAPELSYEAAGIFIWCLTQSAECFKQWDKVYEGNLKASVTVLKKLSDQWKEHAAKFSPLDSMRETLKSFRHKNEKALEGEAESAEQERLIKDADKYCKTLLGKLSRGSGCKKSVAFVVLALAVGAAVVSPNVESWDWKKLTVFFSSENPFF</sequence>
<name>A0AAW1XGG1_RUBAR</name>
<dbReference type="GO" id="GO:0005783">
    <property type="term" value="C:endoplasmic reticulum"/>
    <property type="evidence" value="ECO:0007669"/>
    <property type="project" value="TreeGrafter"/>
</dbReference>
<comment type="caution">
    <text evidence="2">The sequence shown here is derived from an EMBL/GenBank/DDBJ whole genome shotgun (WGS) entry which is preliminary data.</text>
</comment>
<gene>
    <name evidence="2" type="ORF">M0R45_022572</name>
</gene>
<dbReference type="Proteomes" id="UP001457282">
    <property type="component" value="Unassembled WGS sequence"/>
</dbReference>
<dbReference type="InterPro" id="IPR019308">
    <property type="entry name" value="TMEM214"/>
</dbReference>
<feature type="compositionally biased region" description="Polar residues" evidence="1">
    <location>
        <begin position="22"/>
        <end position="37"/>
    </location>
</feature>
<dbReference type="EMBL" id="JBEDUW010000004">
    <property type="protein sequence ID" value="KAK9935469.1"/>
    <property type="molecule type" value="Genomic_DNA"/>
</dbReference>
<feature type="region of interest" description="Disordered" evidence="1">
    <location>
        <begin position="113"/>
        <end position="151"/>
    </location>
</feature>
<proteinExistence type="predicted"/>